<dbReference type="Proteomes" id="UP000242146">
    <property type="component" value="Unassembled WGS sequence"/>
</dbReference>
<sequence length="229" mass="25579">MPIISDHAQTTLALNGSTVCLVRPYIVLARRIVLSLLLSPLPCPTTTTIPIKVDPPAPHITIRSPASRPGCVVVCCQWESFWRTSLPHFLRTVLFRFLPGKLTSRSILHRIVPTLVTSPKSSICRYHDESSVHLLFACPLKMQHFAPPVDSIQNVISSFASWSWPLLRPVTPSLSAPLVFDTILAVIWSAHWHHVYDDIPFSAPNVLTSVNMSIQLLRDESCLFYPATL</sequence>
<protein>
    <recommendedName>
        <fullName evidence="3">Reverse transcriptase zinc-binding domain-containing protein</fullName>
    </recommendedName>
</protein>
<evidence type="ECO:0008006" key="3">
    <source>
        <dbReference type="Google" id="ProtNLM"/>
    </source>
</evidence>
<evidence type="ECO:0000313" key="1">
    <source>
        <dbReference type="EMBL" id="ORX62866.1"/>
    </source>
</evidence>
<organism evidence="1 2">
    <name type="scientific">Hesseltinella vesiculosa</name>
    <dbReference type="NCBI Taxonomy" id="101127"/>
    <lineage>
        <taxon>Eukaryota</taxon>
        <taxon>Fungi</taxon>
        <taxon>Fungi incertae sedis</taxon>
        <taxon>Mucoromycota</taxon>
        <taxon>Mucoromycotina</taxon>
        <taxon>Mucoromycetes</taxon>
        <taxon>Mucorales</taxon>
        <taxon>Cunninghamellaceae</taxon>
        <taxon>Hesseltinella</taxon>
    </lineage>
</organism>
<gene>
    <name evidence="1" type="ORF">DM01DRAFT_322962</name>
</gene>
<accession>A0A1X2GXQ4</accession>
<reference evidence="1 2" key="1">
    <citation type="submission" date="2016-07" db="EMBL/GenBank/DDBJ databases">
        <title>Pervasive Adenine N6-methylation of Active Genes in Fungi.</title>
        <authorList>
            <consortium name="DOE Joint Genome Institute"/>
            <person name="Mondo S.J."/>
            <person name="Dannebaum R.O."/>
            <person name="Kuo R.C."/>
            <person name="Labutti K."/>
            <person name="Haridas S."/>
            <person name="Kuo A."/>
            <person name="Salamov A."/>
            <person name="Ahrendt S.R."/>
            <person name="Lipzen A."/>
            <person name="Sullivan W."/>
            <person name="Andreopoulos W.B."/>
            <person name="Clum A."/>
            <person name="Lindquist E."/>
            <person name="Daum C."/>
            <person name="Ramamoorthy G.K."/>
            <person name="Gryganskyi A."/>
            <person name="Culley D."/>
            <person name="Magnuson J.K."/>
            <person name="James T.Y."/>
            <person name="O'Malley M.A."/>
            <person name="Stajich J.E."/>
            <person name="Spatafora J.W."/>
            <person name="Visel A."/>
            <person name="Grigoriev I.V."/>
        </authorList>
    </citation>
    <scope>NUCLEOTIDE SEQUENCE [LARGE SCALE GENOMIC DNA]</scope>
    <source>
        <strain evidence="1 2">NRRL 3301</strain>
    </source>
</reference>
<dbReference type="AlphaFoldDB" id="A0A1X2GXQ4"/>
<name>A0A1X2GXQ4_9FUNG</name>
<comment type="caution">
    <text evidence="1">The sequence shown here is derived from an EMBL/GenBank/DDBJ whole genome shotgun (WGS) entry which is preliminary data.</text>
</comment>
<dbReference type="STRING" id="101127.A0A1X2GXQ4"/>
<evidence type="ECO:0000313" key="2">
    <source>
        <dbReference type="Proteomes" id="UP000242146"/>
    </source>
</evidence>
<proteinExistence type="predicted"/>
<dbReference type="OrthoDB" id="2273311at2759"/>
<keyword evidence="2" id="KW-1185">Reference proteome</keyword>
<dbReference type="EMBL" id="MCGT01000001">
    <property type="protein sequence ID" value="ORX62866.1"/>
    <property type="molecule type" value="Genomic_DNA"/>
</dbReference>